<sequence>MVDPISVIATPIVKLIGEKLAPLVHEKYLQLAGFSEDVKRLEAKIVDIHKFLEIAENVSKNSDVTHLIQDLKEATHDAENVLDTVATEALLWNEKQQEVNLCPSSASKWGFRWKHRSKVNKIKKSIETFNSIHKRFEDMNMTLKDVKEGSSRKKENKENHNAGPVLQSEVVGRKEEKRKILEMLNSDRYNVEGRIFWTPITGMGGIGKTTLAQQVFNDTEGTKDFIKKIWIPVSNRDWGTNLVRILEAIKTACAKDLMQTTLEEVVEHCVQDLKLLIVLDDVWSEDLKDWKNLEKVLLKADKGTRVIVTSRSLNVFGLSLENVSNTELQELPHEDCWSIFAKNAIDGDVSTLKSKGVMEIADKIVQKCGGLPLAVEVIGCLLRTKDFKEWSDILKYDLAKFEEDEYIDKEHHRTLPVLKVSYVHLSPRLKQCFSFCSLFPKGHQFDKDELVKLWIAHSLIGPSKSAESIEHRGRKCFDRLQVLSFFQKQPDSEKYRMHDYMHELAELVSGKYSHMLKNDENNALDPQTHHISLICEKVEEKCNAINNCMRLRTFLLPQSRQHLTNFGDTLSIMFQKLRYLRVLDLSSSRLAELPETVGKLKLLSYLNLSRTEIKRLPDVICCLLNLQTLKLLDCPWFSTLPKDLSRLIKLRHLEIDDAFWKYRCSMQPPNIGRLTCLHNLHKFRIGKSSNGSGIEELKDMKHLEGSLHIMELNNAVHAAEAKLKDKQRLQVLELEWAIERDVTRSEESNSGLEDYDAQVLEDLEPPHSSLIELRVYNYCGNMIPSWLRGGQLQFLKQLLLQGCKNLEALTIGSQPNLGVLCIKNMQKLRELPVELDCPSLHTLKISNCPQLIQLPHSIPNLQLMKIKKCTALKIIPPLVDVTRTLELVDNLVLEGFHDFSLKGFYDLGAFLFRCKIMGCPNFAGFPAKYNSSRASINSKLEIGHCESIEIHRRRSLTELMIDTCHKDAFLKALKIISQFKLRIRNDSDVSIHYSQSLTISNISSLISFPTNWEVKLVSLYIWACKDLEALFDSTVSCKRSFPCLVNLSVHDCPKLSKFPEEGLPPKLELLMVQSCPNLDSLGPPEVLKDLHSLADVYIEDCPKLQSFPAQGFPSSVKHLRIRGCPELAKRCNNEIAGATEWPKIMNVPYLEIEKVQAPSQLFTCFTGA</sequence>
<dbReference type="GO" id="GO:0006952">
    <property type="term" value="P:defense response"/>
    <property type="evidence" value="ECO:0007669"/>
    <property type="project" value="UniProtKB-KW"/>
</dbReference>
<evidence type="ECO:0000256" key="1">
    <source>
        <dbReference type="ARBA" id="ARBA00008894"/>
    </source>
</evidence>
<dbReference type="PANTHER" id="PTHR36766:SF61">
    <property type="entry name" value="NB-ARC DOMAIN DISEASE RESISTANCE PROTEIN"/>
    <property type="match status" value="1"/>
</dbReference>
<dbReference type="InterPro" id="IPR001611">
    <property type="entry name" value="Leu-rich_rpt"/>
</dbReference>
<organism evidence="11 12">
    <name type="scientific">Cinchona calisaya</name>
    <dbReference type="NCBI Taxonomy" id="153742"/>
    <lineage>
        <taxon>Eukaryota</taxon>
        <taxon>Viridiplantae</taxon>
        <taxon>Streptophyta</taxon>
        <taxon>Embryophyta</taxon>
        <taxon>Tracheophyta</taxon>
        <taxon>Spermatophyta</taxon>
        <taxon>Magnoliopsida</taxon>
        <taxon>eudicotyledons</taxon>
        <taxon>Gunneridae</taxon>
        <taxon>Pentapetalae</taxon>
        <taxon>asterids</taxon>
        <taxon>lamiids</taxon>
        <taxon>Gentianales</taxon>
        <taxon>Rubiaceae</taxon>
        <taxon>Cinchonoideae</taxon>
        <taxon>Cinchoneae</taxon>
        <taxon>Cinchona</taxon>
    </lineage>
</organism>
<keyword evidence="12" id="KW-1185">Reference proteome</keyword>
<dbReference type="InterPro" id="IPR036388">
    <property type="entry name" value="WH-like_DNA-bd_sf"/>
</dbReference>
<dbReference type="Gene3D" id="1.10.10.10">
    <property type="entry name" value="Winged helix-like DNA-binding domain superfamily/Winged helix DNA-binding domain"/>
    <property type="match status" value="1"/>
</dbReference>
<name>A0ABD2ZG29_9GENT</name>
<evidence type="ECO:0000313" key="12">
    <source>
        <dbReference type="Proteomes" id="UP001630127"/>
    </source>
</evidence>
<dbReference type="Pfam" id="PF23559">
    <property type="entry name" value="WHD_DRP"/>
    <property type="match status" value="1"/>
</dbReference>
<dbReference type="Gene3D" id="1.20.5.4130">
    <property type="match status" value="1"/>
</dbReference>
<dbReference type="InterPro" id="IPR027417">
    <property type="entry name" value="P-loop_NTPase"/>
</dbReference>
<dbReference type="Pfam" id="PF00931">
    <property type="entry name" value="NB-ARC"/>
    <property type="match status" value="1"/>
</dbReference>
<evidence type="ECO:0000259" key="9">
    <source>
        <dbReference type="Pfam" id="PF23559"/>
    </source>
</evidence>
<dbReference type="SUPFAM" id="SSF52540">
    <property type="entry name" value="P-loop containing nucleoside triphosphate hydrolases"/>
    <property type="match status" value="1"/>
</dbReference>
<dbReference type="PRINTS" id="PR00364">
    <property type="entry name" value="DISEASERSIST"/>
</dbReference>
<evidence type="ECO:0000256" key="4">
    <source>
        <dbReference type="ARBA" id="ARBA00022741"/>
    </source>
</evidence>
<keyword evidence="6" id="KW-0067">ATP-binding</keyword>
<evidence type="ECO:0000256" key="5">
    <source>
        <dbReference type="ARBA" id="ARBA00022821"/>
    </source>
</evidence>
<protein>
    <recommendedName>
        <fullName evidence="13">Disease resistance protein</fullName>
    </recommendedName>
</protein>
<accession>A0ABD2ZG29</accession>
<feature type="domain" description="NB-ARC" evidence="7">
    <location>
        <begin position="175"/>
        <end position="347"/>
    </location>
</feature>
<feature type="domain" description="Disease resistance protein winged helix" evidence="9">
    <location>
        <begin position="438"/>
        <end position="505"/>
    </location>
</feature>
<evidence type="ECO:0000259" key="7">
    <source>
        <dbReference type="Pfam" id="PF00931"/>
    </source>
</evidence>
<dbReference type="GO" id="GO:0051707">
    <property type="term" value="P:response to other organism"/>
    <property type="evidence" value="ECO:0007669"/>
    <property type="project" value="UniProtKB-ARBA"/>
</dbReference>
<keyword evidence="5" id="KW-0611">Plant defense</keyword>
<evidence type="ECO:0000256" key="2">
    <source>
        <dbReference type="ARBA" id="ARBA00022614"/>
    </source>
</evidence>
<evidence type="ECO:0000313" key="11">
    <source>
        <dbReference type="EMBL" id="KAL3516663.1"/>
    </source>
</evidence>
<dbReference type="Proteomes" id="UP001630127">
    <property type="component" value="Unassembled WGS sequence"/>
</dbReference>
<evidence type="ECO:0000256" key="3">
    <source>
        <dbReference type="ARBA" id="ARBA00022737"/>
    </source>
</evidence>
<keyword evidence="2" id="KW-0433">Leucine-rich repeat</keyword>
<dbReference type="InterPro" id="IPR042197">
    <property type="entry name" value="Apaf_helical"/>
</dbReference>
<gene>
    <name evidence="11" type="ORF">ACH5RR_023565</name>
</gene>
<dbReference type="Pfam" id="PF25019">
    <property type="entry name" value="LRR_R13L1-DRL21"/>
    <property type="match status" value="1"/>
</dbReference>
<comment type="similarity">
    <text evidence="1">Belongs to the disease resistance NB-LRR family.</text>
</comment>
<dbReference type="EMBL" id="JBJUIK010000010">
    <property type="protein sequence ID" value="KAL3516663.1"/>
    <property type="molecule type" value="Genomic_DNA"/>
</dbReference>
<dbReference type="Gene3D" id="3.80.10.10">
    <property type="entry name" value="Ribonuclease Inhibitor"/>
    <property type="match status" value="2"/>
</dbReference>
<reference evidence="11 12" key="1">
    <citation type="submission" date="2024-11" db="EMBL/GenBank/DDBJ databases">
        <title>A near-complete genome assembly of Cinchona calisaya.</title>
        <authorList>
            <person name="Lian D.C."/>
            <person name="Zhao X.W."/>
            <person name="Wei L."/>
        </authorList>
    </citation>
    <scope>NUCLEOTIDE SEQUENCE [LARGE SCALE GENOMIC DNA]</scope>
    <source>
        <tissue evidence="11">Nenye</tissue>
    </source>
</reference>
<keyword evidence="3" id="KW-0677">Repeat</keyword>
<dbReference type="Gene3D" id="3.40.50.300">
    <property type="entry name" value="P-loop containing nucleotide triphosphate hydrolases"/>
    <property type="match status" value="1"/>
</dbReference>
<dbReference type="SUPFAM" id="SSF52058">
    <property type="entry name" value="L domain-like"/>
    <property type="match status" value="2"/>
</dbReference>
<dbReference type="Pfam" id="PF18052">
    <property type="entry name" value="Rx_N"/>
    <property type="match status" value="1"/>
</dbReference>
<dbReference type="InterPro" id="IPR058922">
    <property type="entry name" value="WHD_DRP"/>
</dbReference>
<dbReference type="InterPro" id="IPR041118">
    <property type="entry name" value="Rx_N"/>
</dbReference>
<keyword evidence="4" id="KW-0547">Nucleotide-binding</keyword>
<evidence type="ECO:0000259" key="8">
    <source>
        <dbReference type="Pfam" id="PF18052"/>
    </source>
</evidence>
<proteinExistence type="inferred from homology"/>
<evidence type="ECO:0008006" key="13">
    <source>
        <dbReference type="Google" id="ProtNLM"/>
    </source>
</evidence>
<dbReference type="AlphaFoldDB" id="A0ABD2ZG29"/>
<evidence type="ECO:0000259" key="10">
    <source>
        <dbReference type="Pfam" id="PF25019"/>
    </source>
</evidence>
<dbReference type="PANTHER" id="PTHR36766">
    <property type="entry name" value="PLANT BROAD-SPECTRUM MILDEW RESISTANCE PROTEIN RPW8"/>
    <property type="match status" value="1"/>
</dbReference>
<comment type="caution">
    <text evidence="11">The sequence shown here is derived from an EMBL/GenBank/DDBJ whole genome shotgun (WGS) entry which is preliminary data.</text>
</comment>
<dbReference type="Pfam" id="PF13855">
    <property type="entry name" value="LRR_8"/>
    <property type="match status" value="1"/>
</dbReference>
<dbReference type="InterPro" id="IPR002182">
    <property type="entry name" value="NB-ARC"/>
</dbReference>
<dbReference type="InterPro" id="IPR032675">
    <property type="entry name" value="LRR_dom_sf"/>
</dbReference>
<evidence type="ECO:0000256" key="6">
    <source>
        <dbReference type="ARBA" id="ARBA00022840"/>
    </source>
</evidence>
<dbReference type="GO" id="GO:0005524">
    <property type="term" value="F:ATP binding"/>
    <property type="evidence" value="ECO:0007669"/>
    <property type="project" value="UniProtKB-KW"/>
</dbReference>
<dbReference type="InterPro" id="IPR056789">
    <property type="entry name" value="LRR_R13L1-DRL21"/>
</dbReference>
<feature type="domain" description="Disease resistance N-terminal" evidence="8">
    <location>
        <begin position="13"/>
        <end position="98"/>
    </location>
</feature>
<feature type="domain" description="R13L1/DRL21-like LRR repeat region" evidence="10">
    <location>
        <begin position="694"/>
        <end position="825"/>
    </location>
</feature>
<dbReference type="Gene3D" id="1.10.8.430">
    <property type="entry name" value="Helical domain of apoptotic protease-activating factors"/>
    <property type="match status" value="1"/>
</dbReference>